<dbReference type="CDD" id="cd01109">
    <property type="entry name" value="HTH_YyaN"/>
    <property type="match status" value="1"/>
</dbReference>
<dbReference type="Gene3D" id="1.10.1660.10">
    <property type="match status" value="1"/>
</dbReference>
<accession>A0A841RGG9</accession>
<dbReference type="PANTHER" id="PTHR30204">
    <property type="entry name" value="REDOX-CYCLING DRUG-SENSING TRANSCRIPTIONAL ACTIVATOR SOXR"/>
    <property type="match status" value="1"/>
</dbReference>
<dbReference type="AlphaFoldDB" id="A0A841RGG9"/>
<dbReference type="EMBL" id="JACHGJ010000009">
    <property type="protein sequence ID" value="MBB6482110.1"/>
    <property type="molecule type" value="Genomic_DNA"/>
</dbReference>
<dbReference type="GO" id="GO:0003700">
    <property type="term" value="F:DNA-binding transcription factor activity"/>
    <property type="evidence" value="ECO:0007669"/>
    <property type="project" value="InterPro"/>
</dbReference>
<gene>
    <name evidence="3" type="ORF">HNR50_003798</name>
</gene>
<comment type="caution">
    <text evidence="3">The sequence shown here is derived from an EMBL/GenBank/DDBJ whole genome shotgun (WGS) entry which is preliminary data.</text>
</comment>
<protein>
    <submittedName>
        <fullName evidence="3">DNA-binding transcriptional MerR regulator</fullName>
    </submittedName>
</protein>
<dbReference type="RefSeq" id="WP_184748344.1">
    <property type="nucleotide sequence ID" value="NZ_JACHGJ010000009.1"/>
</dbReference>
<dbReference type="InterPro" id="IPR009061">
    <property type="entry name" value="DNA-bd_dom_put_sf"/>
</dbReference>
<organism evidence="3 4">
    <name type="scientific">Spirochaeta isovalerica</name>
    <dbReference type="NCBI Taxonomy" id="150"/>
    <lineage>
        <taxon>Bacteria</taxon>
        <taxon>Pseudomonadati</taxon>
        <taxon>Spirochaetota</taxon>
        <taxon>Spirochaetia</taxon>
        <taxon>Spirochaetales</taxon>
        <taxon>Spirochaetaceae</taxon>
        <taxon>Spirochaeta</taxon>
    </lineage>
</organism>
<dbReference type="SUPFAM" id="SSF46955">
    <property type="entry name" value="Putative DNA-binding domain"/>
    <property type="match status" value="1"/>
</dbReference>
<evidence type="ECO:0000256" key="1">
    <source>
        <dbReference type="ARBA" id="ARBA00023125"/>
    </source>
</evidence>
<evidence type="ECO:0000313" key="4">
    <source>
        <dbReference type="Proteomes" id="UP000587760"/>
    </source>
</evidence>
<dbReference type="Pfam" id="PF13411">
    <property type="entry name" value="MerR_1"/>
    <property type="match status" value="1"/>
</dbReference>
<name>A0A841RGG9_9SPIO</name>
<dbReference type="SMART" id="SM00422">
    <property type="entry name" value="HTH_MERR"/>
    <property type="match status" value="1"/>
</dbReference>
<keyword evidence="1 3" id="KW-0238">DNA-binding</keyword>
<evidence type="ECO:0000259" key="2">
    <source>
        <dbReference type="PROSITE" id="PS50937"/>
    </source>
</evidence>
<feature type="domain" description="HTH merR-type" evidence="2">
    <location>
        <begin position="12"/>
        <end position="81"/>
    </location>
</feature>
<sequence length="135" mass="15882">MIDVAEREKTESLTIGDAVKLTGLSADTLRYYEKSEVIGPIDREESGRRRYSRKDMEWLDFVNCLKSTGMPLDTIREYRRLMMLGNETAAQRKELMVLHKEYLEHQMTELQAAMNHINWKIEFYDDILNSSSHSF</sequence>
<dbReference type="InterPro" id="IPR000551">
    <property type="entry name" value="MerR-type_HTH_dom"/>
</dbReference>
<dbReference type="Proteomes" id="UP000587760">
    <property type="component" value="Unassembled WGS sequence"/>
</dbReference>
<dbReference type="PRINTS" id="PR00040">
    <property type="entry name" value="HTHMERR"/>
</dbReference>
<proteinExistence type="predicted"/>
<evidence type="ECO:0000313" key="3">
    <source>
        <dbReference type="EMBL" id="MBB6482110.1"/>
    </source>
</evidence>
<dbReference type="InterPro" id="IPR047057">
    <property type="entry name" value="MerR_fam"/>
</dbReference>
<reference evidence="3 4" key="1">
    <citation type="submission" date="2020-08" db="EMBL/GenBank/DDBJ databases">
        <title>Genomic Encyclopedia of Type Strains, Phase IV (KMG-IV): sequencing the most valuable type-strain genomes for metagenomic binning, comparative biology and taxonomic classification.</title>
        <authorList>
            <person name="Goeker M."/>
        </authorList>
    </citation>
    <scope>NUCLEOTIDE SEQUENCE [LARGE SCALE GENOMIC DNA]</scope>
    <source>
        <strain evidence="3 4">DSM 2461</strain>
    </source>
</reference>
<dbReference type="GO" id="GO:0003677">
    <property type="term" value="F:DNA binding"/>
    <property type="evidence" value="ECO:0007669"/>
    <property type="project" value="UniProtKB-KW"/>
</dbReference>
<dbReference type="PANTHER" id="PTHR30204:SF98">
    <property type="entry name" value="HTH-TYPE TRANSCRIPTIONAL REGULATOR ADHR"/>
    <property type="match status" value="1"/>
</dbReference>
<keyword evidence="4" id="KW-1185">Reference proteome</keyword>
<dbReference type="PROSITE" id="PS50937">
    <property type="entry name" value="HTH_MERR_2"/>
    <property type="match status" value="1"/>
</dbReference>